<comment type="caution">
    <text evidence="2">The sequence shown here is derived from an EMBL/GenBank/DDBJ whole genome shotgun (WGS) entry which is preliminary data.</text>
</comment>
<dbReference type="InterPro" id="IPR000182">
    <property type="entry name" value="GNAT_dom"/>
</dbReference>
<dbReference type="PROSITE" id="PS51186">
    <property type="entry name" value="GNAT"/>
    <property type="match status" value="1"/>
</dbReference>
<protein>
    <submittedName>
        <fullName evidence="2">RimJ/RimL family protein N-acetyltransferase</fullName>
    </submittedName>
</protein>
<dbReference type="Proteomes" id="UP000558192">
    <property type="component" value="Unassembled WGS sequence"/>
</dbReference>
<sequence>MVEALTTERLVLRRARIEDVGPMHRIMSDPGAMRYWSTLPHESMKITADWVRSMLNPPPGNDDFIVTLDGACIGKMGAWQLPDFGYLLDPAQWGRGYASEALAAFLAHRRRAGSAFLTADTDPRNAASIRLLQRHGFHETGRAEKTWLIGGEWFDSIYWRKDL</sequence>
<dbReference type="RefSeq" id="WP_168068369.1">
    <property type="nucleotide sequence ID" value="NZ_JAATJC010000001.1"/>
</dbReference>
<dbReference type="GO" id="GO:0016747">
    <property type="term" value="F:acyltransferase activity, transferring groups other than amino-acyl groups"/>
    <property type="evidence" value="ECO:0007669"/>
    <property type="project" value="InterPro"/>
</dbReference>
<keyword evidence="3" id="KW-1185">Reference proteome</keyword>
<dbReference type="Gene3D" id="3.40.630.30">
    <property type="match status" value="1"/>
</dbReference>
<gene>
    <name evidence="2" type="ORF">GGQ97_001463</name>
</gene>
<feature type="domain" description="N-acetyltransferase" evidence="1">
    <location>
        <begin position="10"/>
        <end position="163"/>
    </location>
</feature>
<dbReference type="PANTHER" id="PTHR43792">
    <property type="entry name" value="GNAT FAMILY, PUTATIVE (AFU_ORTHOLOGUE AFUA_3G00765)-RELATED-RELATED"/>
    <property type="match status" value="1"/>
</dbReference>
<evidence type="ECO:0000259" key="1">
    <source>
        <dbReference type="PROSITE" id="PS51186"/>
    </source>
</evidence>
<dbReference type="InterPro" id="IPR051531">
    <property type="entry name" value="N-acetyltransferase"/>
</dbReference>
<organism evidence="2 3">
    <name type="scientific">Sphingomonas kaistensis</name>
    <dbReference type="NCBI Taxonomy" id="298708"/>
    <lineage>
        <taxon>Bacteria</taxon>
        <taxon>Pseudomonadati</taxon>
        <taxon>Pseudomonadota</taxon>
        <taxon>Alphaproteobacteria</taxon>
        <taxon>Sphingomonadales</taxon>
        <taxon>Sphingomonadaceae</taxon>
        <taxon>Sphingomonas</taxon>
    </lineage>
</organism>
<evidence type="ECO:0000313" key="3">
    <source>
        <dbReference type="Proteomes" id="UP000558192"/>
    </source>
</evidence>
<reference evidence="2 3" key="1">
    <citation type="submission" date="2020-03" db="EMBL/GenBank/DDBJ databases">
        <title>Genomic Encyclopedia of Type Strains, Phase IV (KMG-IV): sequencing the most valuable type-strain genomes for metagenomic binning, comparative biology and taxonomic classification.</title>
        <authorList>
            <person name="Goeker M."/>
        </authorList>
    </citation>
    <scope>NUCLEOTIDE SEQUENCE [LARGE SCALE GENOMIC DNA]</scope>
    <source>
        <strain evidence="2 3">DSM 16846</strain>
    </source>
</reference>
<keyword evidence="2" id="KW-0808">Transferase</keyword>
<dbReference type="AlphaFoldDB" id="A0A7X5Y6F4"/>
<dbReference type="EMBL" id="JAATJC010000001">
    <property type="protein sequence ID" value="NJC05670.1"/>
    <property type="molecule type" value="Genomic_DNA"/>
</dbReference>
<name>A0A7X5Y6F4_9SPHN</name>
<proteinExistence type="predicted"/>
<evidence type="ECO:0000313" key="2">
    <source>
        <dbReference type="EMBL" id="NJC05670.1"/>
    </source>
</evidence>
<dbReference type="Pfam" id="PF13302">
    <property type="entry name" value="Acetyltransf_3"/>
    <property type="match status" value="1"/>
</dbReference>
<dbReference type="InterPro" id="IPR016181">
    <property type="entry name" value="Acyl_CoA_acyltransferase"/>
</dbReference>
<accession>A0A7X5Y6F4</accession>
<dbReference type="SUPFAM" id="SSF55729">
    <property type="entry name" value="Acyl-CoA N-acyltransferases (Nat)"/>
    <property type="match status" value="1"/>
</dbReference>